<feature type="region of interest" description="Disordered" evidence="1">
    <location>
        <begin position="33"/>
        <end position="60"/>
    </location>
</feature>
<reference evidence="2 3" key="1">
    <citation type="submission" date="2023-09" db="EMBL/GenBank/DDBJ databases">
        <authorList>
            <person name="Golyshina O.V."/>
            <person name="Lunev E.A."/>
            <person name="Bargiela R."/>
            <person name="Gaines M.C."/>
            <person name="Daum B."/>
            <person name="Bale N.J."/>
            <person name="Koenen M."/>
            <person name="Sinninghe Damst J.S."/>
            <person name="Yakimov M."/>
            <person name="Golyshin P.N."/>
        </authorList>
    </citation>
    <scope>NUCLEOTIDE SEQUENCE [LARGE SCALE GENOMIC DNA]</scope>
    <source>
        <strain evidence="2 3">M1</strain>
    </source>
</reference>
<evidence type="ECO:0000313" key="3">
    <source>
        <dbReference type="Proteomes" id="UP001451606"/>
    </source>
</evidence>
<evidence type="ECO:0000313" key="2">
    <source>
        <dbReference type="EMBL" id="WYX99895.1"/>
    </source>
</evidence>
<dbReference type="RefSeq" id="WP_393971854.1">
    <property type="nucleotide sequence ID" value="NZ_CP133772.1"/>
</dbReference>
<dbReference type="EMBL" id="CP133772">
    <property type="protein sequence ID" value="WYX99895.1"/>
    <property type="molecule type" value="Genomic_DNA"/>
</dbReference>
<dbReference type="AlphaFoldDB" id="A0AAX4NEI6"/>
<name>A0AAX4NEI6_9ARCH</name>
<dbReference type="KEGG" id="omr:OXIME_000440"/>
<proteinExistence type="predicted"/>
<organism evidence="2 3">
    <name type="scientific">Oxyplasma meridianum</name>
    <dbReference type="NCBI Taxonomy" id="3073602"/>
    <lineage>
        <taxon>Archaea</taxon>
        <taxon>Methanobacteriati</taxon>
        <taxon>Thermoplasmatota</taxon>
        <taxon>Thermoplasmata</taxon>
        <taxon>Thermoplasmatales</taxon>
        <taxon>Thermoplasmataceae</taxon>
        <taxon>Oxyplasma</taxon>
    </lineage>
</organism>
<accession>A0AAX4NEI6</accession>
<keyword evidence="3" id="KW-1185">Reference proteome</keyword>
<dbReference type="GeneID" id="95967165"/>
<sequence>MESHEMRRLKEMLDSGVIDKEVYDKILSRWASFGKGNNSKTEKESPGQNRTRNRGETVRVNGSSILPEVFAKEIRVSGPLK</sequence>
<protein>
    <recommendedName>
        <fullName evidence="4">SHOCT domain-containing protein</fullName>
    </recommendedName>
</protein>
<dbReference type="Proteomes" id="UP001451606">
    <property type="component" value="Chromosome"/>
</dbReference>
<gene>
    <name evidence="2" type="ORF">OXIME_000440</name>
</gene>
<evidence type="ECO:0000256" key="1">
    <source>
        <dbReference type="SAM" id="MobiDB-lite"/>
    </source>
</evidence>
<evidence type="ECO:0008006" key="4">
    <source>
        <dbReference type="Google" id="ProtNLM"/>
    </source>
</evidence>